<evidence type="ECO:0000313" key="3">
    <source>
        <dbReference type="Proteomes" id="UP000231279"/>
    </source>
</evidence>
<feature type="compositionally biased region" description="Polar residues" evidence="1">
    <location>
        <begin position="689"/>
        <end position="698"/>
    </location>
</feature>
<reference evidence="3" key="1">
    <citation type="journal article" date="2018" name="Gigascience">
        <title>Genome assembly of the Pink Ipe (Handroanthus impetiginosus, Bignoniaceae), a highly valued, ecologically keystone Neotropical timber forest tree.</title>
        <authorList>
            <person name="Silva-Junior O.B."/>
            <person name="Grattapaglia D."/>
            <person name="Novaes E."/>
            <person name="Collevatti R.G."/>
        </authorList>
    </citation>
    <scope>NUCLEOTIDE SEQUENCE [LARGE SCALE GENOMIC DNA]</scope>
    <source>
        <strain evidence="3">cv. UFG-1</strain>
    </source>
</reference>
<dbReference type="Proteomes" id="UP000231279">
    <property type="component" value="Unassembled WGS sequence"/>
</dbReference>
<dbReference type="AlphaFoldDB" id="A0A2G9HDW6"/>
<accession>A0A2G9HDW6</accession>
<dbReference type="PANTHER" id="PTHR33448">
    <property type="entry name" value="CHLOROPLAST PROTEIN HCF243-RELATED"/>
    <property type="match status" value="1"/>
</dbReference>
<dbReference type="OrthoDB" id="910634at2759"/>
<dbReference type="STRING" id="429701.A0A2G9HDW6"/>
<feature type="region of interest" description="Disordered" evidence="1">
    <location>
        <begin position="50"/>
        <end position="85"/>
    </location>
</feature>
<dbReference type="EMBL" id="NKXS01002018">
    <property type="protein sequence ID" value="PIN15722.1"/>
    <property type="molecule type" value="Genomic_DNA"/>
</dbReference>
<protein>
    <submittedName>
        <fullName evidence="2">Uncharacterized protein</fullName>
    </submittedName>
</protein>
<name>A0A2G9HDW6_9LAMI</name>
<proteinExistence type="predicted"/>
<evidence type="ECO:0000256" key="1">
    <source>
        <dbReference type="SAM" id="MobiDB-lite"/>
    </source>
</evidence>
<feature type="compositionally biased region" description="Acidic residues" evidence="1">
    <location>
        <begin position="445"/>
        <end position="462"/>
    </location>
</feature>
<gene>
    <name evidence="2" type="ORF">CDL12_11618</name>
</gene>
<feature type="compositionally biased region" description="Basic and acidic residues" evidence="1">
    <location>
        <begin position="666"/>
        <end position="686"/>
    </location>
</feature>
<evidence type="ECO:0000313" key="2">
    <source>
        <dbReference type="EMBL" id="PIN15722.1"/>
    </source>
</evidence>
<feature type="compositionally biased region" description="Acidic residues" evidence="1">
    <location>
        <begin position="575"/>
        <end position="585"/>
    </location>
</feature>
<feature type="compositionally biased region" description="Acidic residues" evidence="1">
    <location>
        <begin position="505"/>
        <end position="515"/>
    </location>
</feature>
<keyword evidence="3" id="KW-1185">Reference proteome</keyword>
<sequence>MDLDRQQHHFRTTSTGSSSTTAAATTSELFICLTSRLSSSSSMKLTKSILSPGRAARDSGPVSLSSSLSRRLRTNGSLKGGASPFFTTTGKKKGCAFENPEPSSPKVTCIGQVRVKTKKKVKQTRSLSKRRSGEVSFRKIDQDGGLHQSEDKVQRYSNASAHYQQQPQECLRHRNQRWVHLPISICEALRGLGAEFSCLFPCKSSCFSTEKEKAEKEKAEKQNGSGGSENGCAAVFARWLVSVNDGEGGKRREIELVVGGGDEAETAERMSMRSSRRHVFEDIEVKDDRIEIKGQSVEGEEEAARVSICIPPKNALLLMRCRSDPMKMASLANRFSWDANAAPKDENEDIDEENNCEQKEVSVEQVEEVQEIPDEGTDEVSVQEGAIHVEPNEEQGIPDEAEAILEMEGGEFGHVEEIQEEELVICSEEMAEERDIEELHQEILENEEELVQEEQKEEEEEVESKMSSFEALLDQEHAENYDDCQIQDEEEVVDNPNCHLSPSTESDEEKEEVIESNEVLPLLEVEKEKEATEESKTVENDTTFMNNDDEIQQLKPQPEAETAPGEDGETTHFEDQEEEEEEEQTAEIPARESEIKNPENQELVTSDEEPKKEKESPVLPDCLLLMMCEPKLSMEVSKETWVCSTDFIRWMPERPRKATKATKAGGCEHEPVKKRLSIDSKPKPEDNDQQLLQQPPRSSCSLPAAAAAASMATMIEQKLVNAVAYEPFVLTRCKSEPMRTAAAKLIPESCFWKNAMRKLEPHRRATLGVGAAGVGF</sequence>
<feature type="compositionally biased region" description="Basic and acidic residues" evidence="1">
    <location>
        <begin position="524"/>
        <end position="539"/>
    </location>
</feature>
<dbReference type="PANTHER" id="PTHR33448:SF4">
    <property type="entry name" value="CHLOROPLAST PROTEIN HCF243"/>
    <property type="match status" value="1"/>
</dbReference>
<organism evidence="2 3">
    <name type="scientific">Handroanthus impetiginosus</name>
    <dbReference type="NCBI Taxonomy" id="429701"/>
    <lineage>
        <taxon>Eukaryota</taxon>
        <taxon>Viridiplantae</taxon>
        <taxon>Streptophyta</taxon>
        <taxon>Embryophyta</taxon>
        <taxon>Tracheophyta</taxon>
        <taxon>Spermatophyta</taxon>
        <taxon>Magnoliopsida</taxon>
        <taxon>eudicotyledons</taxon>
        <taxon>Gunneridae</taxon>
        <taxon>Pentapetalae</taxon>
        <taxon>asterids</taxon>
        <taxon>lamiids</taxon>
        <taxon>Lamiales</taxon>
        <taxon>Bignoniaceae</taxon>
        <taxon>Crescentiina</taxon>
        <taxon>Tabebuia alliance</taxon>
        <taxon>Handroanthus</taxon>
    </lineage>
</organism>
<feature type="compositionally biased region" description="Basic and acidic residues" evidence="1">
    <location>
        <begin position="589"/>
        <end position="599"/>
    </location>
</feature>
<comment type="caution">
    <text evidence="2">The sequence shown here is derived from an EMBL/GenBank/DDBJ whole genome shotgun (WGS) entry which is preliminary data.</text>
</comment>
<feature type="compositionally biased region" description="Acidic residues" evidence="1">
    <location>
        <begin position="481"/>
        <end position="493"/>
    </location>
</feature>
<feature type="region of interest" description="Disordered" evidence="1">
    <location>
        <begin position="654"/>
        <end position="698"/>
    </location>
</feature>
<feature type="region of interest" description="Disordered" evidence="1">
    <location>
        <begin position="445"/>
        <end position="616"/>
    </location>
</feature>